<sequence>MALNGKTLVYFTSYPAFNPFNISLLLARDVCSRGVPETPGSCCFFRGAVRSSLFTCAFEEVGERRSKHGNLEIASQKPASDQDV</sequence>
<comment type="caution">
    <text evidence="2">The sequence shown here is derived from an EMBL/GenBank/DDBJ whole genome shotgun (WGS) entry which is preliminary data.</text>
</comment>
<proteinExistence type="predicted"/>
<reference evidence="2 3" key="1">
    <citation type="submission" date="2021-06" db="EMBL/GenBank/DDBJ databases">
        <authorList>
            <person name="Palmer J.M."/>
        </authorList>
    </citation>
    <scope>NUCLEOTIDE SEQUENCE [LARGE SCALE GENOMIC DNA]</scope>
    <source>
        <strain evidence="2 3">CL_MEX2019</strain>
        <tissue evidence="2">Muscle</tissue>
    </source>
</reference>
<evidence type="ECO:0000256" key="1">
    <source>
        <dbReference type="SAM" id="MobiDB-lite"/>
    </source>
</evidence>
<gene>
    <name evidence="2" type="ORF">CHARACLAT_009711</name>
</gene>
<protein>
    <submittedName>
        <fullName evidence="2">Uncharacterized protein</fullName>
    </submittedName>
</protein>
<feature type="region of interest" description="Disordered" evidence="1">
    <location>
        <begin position="65"/>
        <end position="84"/>
    </location>
</feature>
<dbReference type="Proteomes" id="UP001352852">
    <property type="component" value="Unassembled WGS sequence"/>
</dbReference>
<keyword evidence="3" id="KW-1185">Reference proteome</keyword>
<name>A0ABU7EJ28_9TELE</name>
<evidence type="ECO:0000313" key="2">
    <source>
        <dbReference type="EMBL" id="MED6286795.1"/>
    </source>
</evidence>
<accession>A0ABU7EJ28</accession>
<organism evidence="2 3">
    <name type="scientific">Characodon lateralis</name>
    <dbReference type="NCBI Taxonomy" id="208331"/>
    <lineage>
        <taxon>Eukaryota</taxon>
        <taxon>Metazoa</taxon>
        <taxon>Chordata</taxon>
        <taxon>Craniata</taxon>
        <taxon>Vertebrata</taxon>
        <taxon>Euteleostomi</taxon>
        <taxon>Actinopterygii</taxon>
        <taxon>Neopterygii</taxon>
        <taxon>Teleostei</taxon>
        <taxon>Neoteleostei</taxon>
        <taxon>Acanthomorphata</taxon>
        <taxon>Ovalentaria</taxon>
        <taxon>Atherinomorphae</taxon>
        <taxon>Cyprinodontiformes</taxon>
        <taxon>Goodeidae</taxon>
        <taxon>Characodon</taxon>
    </lineage>
</organism>
<dbReference type="EMBL" id="JAHUTJ010057979">
    <property type="protein sequence ID" value="MED6286795.1"/>
    <property type="molecule type" value="Genomic_DNA"/>
</dbReference>
<evidence type="ECO:0000313" key="3">
    <source>
        <dbReference type="Proteomes" id="UP001352852"/>
    </source>
</evidence>